<protein>
    <submittedName>
        <fullName evidence="2">Uncharacterized protein</fullName>
    </submittedName>
</protein>
<evidence type="ECO:0000313" key="3">
    <source>
        <dbReference type="Proteomes" id="UP000216991"/>
    </source>
</evidence>
<reference evidence="2 3" key="1">
    <citation type="submission" date="2017-07" db="EMBL/GenBank/DDBJ databases">
        <title>Sandarakinorhabdus cyanobacteriorum sp. nov., a novel bacterium isolated from cyanobacterial aggregates in a eutrophic lake.</title>
        <authorList>
            <person name="Cai H."/>
        </authorList>
    </citation>
    <scope>NUCLEOTIDE SEQUENCE [LARGE SCALE GENOMIC DNA]</scope>
    <source>
        <strain evidence="2 3">TH057</strain>
    </source>
</reference>
<keyword evidence="3" id="KW-1185">Reference proteome</keyword>
<dbReference type="AlphaFoldDB" id="A0A255YZW4"/>
<feature type="region of interest" description="Disordered" evidence="1">
    <location>
        <begin position="16"/>
        <end position="35"/>
    </location>
</feature>
<evidence type="ECO:0000256" key="1">
    <source>
        <dbReference type="SAM" id="MobiDB-lite"/>
    </source>
</evidence>
<organism evidence="2 3">
    <name type="scientific">Sandarakinorhabdus cyanobacteriorum</name>
    <dbReference type="NCBI Taxonomy" id="1981098"/>
    <lineage>
        <taxon>Bacteria</taxon>
        <taxon>Pseudomonadati</taxon>
        <taxon>Pseudomonadota</taxon>
        <taxon>Alphaproteobacteria</taxon>
        <taxon>Sphingomonadales</taxon>
        <taxon>Sphingosinicellaceae</taxon>
        <taxon>Sandarakinorhabdus</taxon>
    </lineage>
</organism>
<name>A0A255YZW4_9SPHN</name>
<accession>A0A255YZW4</accession>
<comment type="caution">
    <text evidence="2">The sequence shown here is derived from an EMBL/GenBank/DDBJ whole genome shotgun (WGS) entry which is preliminary data.</text>
</comment>
<proteinExistence type="predicted"/>
<sequence length="99" mass="10826">MLNIFSHVDIESVHGEQTRPFVSASPQAGDESLGKGAAIGRRGRFVSQATVLGRVAHAPLRTVAIVDQVTKRQRAQRCDREFVATAIKEKKNFIEALIA</sequence>
<gene>
    <name evidence="2" type="ORF">CHU93_02075</name>
</gene>
<dbReference type="EMBL" id="NOXT01000064">
    <property type="protein sequence ID" value="OYQ34756.1"/>
    <property type="molecule type" value="Genomic_DNA"/>
</dbReference>
<dbReference type="Proteomes" id="UP000216991">
    <property type="component" value="Unassembled WGS sequence"/>
</dbReference>
<evidence type="ECO:0000313" key="2">
    <source>
        <dbReference type="EMBL" id="OYQ34756.1"/>
    </source>
</evidence>